<evidence type="ECO:0000256" key="1">
    <source>
        <dbReference type="SAM" id="SignalP"/>
    </source>
</evidence>
<protein>
    <submittedName>
        <fullName evidence="2">Uncharacterized protein hlim14</fullName>
    </submittedName>
</protein>
<dbReference type="EMBL" id="AB259298">
    <property type="protein sequence ID" value="BAF36726.1"/>
    <property type="molecule type" value="mRNA"/>
</dbReference>
<organism evidence="2">
    <name type="scientific">Haemaphysalis longicornis</name>
    <name type="common">Bush tick</name>
    <dbReference type="NCBI Taxonomy" id="44386"/>
    <lineage>
        <taxon>Eukaryota</taxon>
        <taxon>Metazoa</taxon>
        <taxon>Ecdysozoa</taxon>
        <taxon>Arthropoda</taxon>
        <taxon>Chelicerata</taxon>
        <taxon>Arachnida</taxon>
        <taxon>Acari</taxon>
        <taxon>Parasitiformes</taxon>
        <taxon>Ixodida</taxon>
        <taxon>Ixodoidea</taxon>
        <taxon>Ixodidae</taxon>
        <taxon>Haemaphysalinae</taxon>
        <taxon>Haemaphysalis</taxon>
    </lineage>
</organism>
<name>A0JC37_HAELO</name>
<keyword evidence="1" id="KW-0732">Signal</keyword>
<evidence type="ECO:0000313" key="2">
    <source>
        <dbReference type="EMBL" id="BAF36726.1"/>
    </source>
</evidence>
<accession>A0JC37</accession>
<reference evidence="2" key="1">
    <citation type="journal article" date="2006" name="J. Vet. Med. Sci.">
        <title>Identification of genes encoding cement-like antigens expressed in the salivary glands of Haemaphysalis longicornis.</title>
        <authorList>
            <person name="Harnnoi T."/>
            <person name="Sakaguchi T."/>
            <person name="Xuan X."/>
            <person name="Fujisaki K."/>
        </authorList>
    </citation>
    <scope>NUCLEOTIDE SEQUENCE</scope>
    <source>
        <tissue evidence="2">Salivary glands</tissue>
    </source>
</reference>
<feature type="chain" id="PRO_5002625100" evidence="1">
    <location>
        <begin position="19"/>
        <end position="109"/>
    </location>
</feature>
<proteinExistence type="evidence at transcript level"/>
<gene>
    <name evidence="2" type="primary">hlim14</name>
</gene>
<sequence>MEVKTLTILSLTVVFVSAATTNFQINDAFEHLCDKDTNTQNKFLNCLIEIYPDDAADFGTADQLREQICPTPKPEFQKKLEIFMNKNKASFPDALKKCSESTPVSGVSS</sequence>
<feature type="signal peptide" evidence="1">
    <location>
        <begin position="1"/>
        <end position="18"/>
    </location>
</feature>
<feature type="non-terminal residue" evidence="2">
    <location>
        <position position="109"/>
    </location>
</feature>
<dbReference type="AlphaFoldDB" id="A0JC37"/>